<gene>
    <name evidence="1" type="ORF">ADUPG1_004024</name>
</gene>
<evidence type="ECO:0000313" key="1">
    <source>
        <dbReference type="EMBL" id="GKT14227.1"/>
    </source>
</evidence>
<accession>A0ABQ5JRE9</accession>
<protein>
    <submittedName>
        <fullName evidence="1">Uncharacterized protein</fullName>
    </submittedName>
</protein>
<sequence length="29" mass="3194">MHINKAVTLFADRDSPDYTNAVKESISAV</sequence>
<proteinExistence type="predicted"/>
<dbReference type="Proteomes" id="UP001057375">
    <property type="component" value="Unassembled WGS sequence"/>
</dbReference>
<reference evidence="1" key="1">
    <citation type="submission" date="2022-03" db="EMBL/GenBank/DDBJ databases">
        <title>Draft genome sequence of Aduncisulcus paluster, a free-living microaerophilic Fornicata.</title>
        <authorList>
            <person name="Yuyama I."/>
            <person name="Kume K."/>
            <person name="Tamura T."/>
            <person name="Inagaki Y."/>
            <person name="Hashimoto T."/>
        </authorList>
    </citation>
    <scope>NUCLEOTIDE SEQUENCE</scope>
    <source>
        <strain evidence="1">NY0171</strain>
    </source>
</reference>
<keyword evidence="2" id="KW-1185">Reference proteome</keyword>
<evidence type="ECO:0000313" key="2">
    <source>
        <dbReference type="Proteomes" id="UP001057375"/>
    </source>
</evidence>
<organism evidence="1 2">
    <name type="scientific">Aduncisulcus paluster</name>
    <dbReference type="NCBI Taxonomy" id="2918883"/>
    <lineage>
        <taxon>Eukaryota</taxon>
        <taxon>Metamonada</taxon>
        <taxon>Carpediemonas-like organisms</taxon>
        <taxon>Aduncisulcus</taxon>
    </lineage>
</organism>
<dbReference type="EMBL" id="BQXS01005725">
    <property type="protein sequence ID" value="GKT14227.1"/>
    <property type="molecule type" value="Genomic_DNA"/>
</dbReference>
<comment type="caution">
    <text evidence="1">The sequence shown here is derived from an EMBL/GenBank/DDBJ whole genome shotgun (WGS) entry which is preliminary data.</text>
</comment>
<name>A0ABQ5JRE9_9EUKA</name>
<feature type="non-terminal residue" evidence="1">
    <location>
        <position position="29"/>
    </location>
</feature>